<dbReference type="InterPro" id="IPR008271">
    <property type="entry name" value="Ser/Thr_kinase_AS"/>
</dbReference>
<evidence type="ECO:0000256" key="7">
    <source>
        <dbReference type="ARBA" id="ARBA00022777"/>
    </source>
</evidence>
<keyword evidence="3" id="KW-0723">Serine/threonine-protein kinase</keyword>
<dbReference type="GO" id="GO:0005737">
    <property type="term" value="C:cytoplasm"/>
    <property type="evidence" value="ECO:0007669"/>
    <property type="project" value="TreeGrafter"/>
</dbReference>
<evidence type="ECO:0000256" key="11">
    <source>
        <dbReference type="ARBA" id="ARBA00047899"/>
    </source>
</evidence>
<comment type="catalytic activity">
    <reaction evidence="11">
        <text>L-threonyl-[protein] + ATP = O-phospho-L-threonyl-[protein] + ADP + H(+)</text>
        <dbReference type="Rhea" id="RHEA:46608"/>
        <dbReference type="Rhea" id="RHEA-COMP:11060"/>
        <dbReference type="Rhea" id="RHEA-COMP:11605"/>
        <dbReference type="ChEBI" id="CHEBI:15378"/>
        <dbReference type="ChEBI" id="CHEBI:30013"/>
        <dbReference type="ChEBI" id="CHEBI:30616"/>
        <dbReference type="ChEBI" id="CHEBI:61977"/>
        <dbReference type="ChEBI" id="CHEBI:456216"/>
        <dbReference type="EC" id="2.7.11.1"/>
    </reaction>
</comment>
<protein>
    <submittedName>
        <fullName evidence="18">Serine/threonine-protein kinase BRSK2-like</fullName>
    </submittedName>
</protein>
<comment type="catalytic activity">
    <reaction evidence="14">
        <text>L-threonyl-[tau protein] + ATP = O-phospho-L-threonyl-[tau protein] + ADP + H(+)</text>
        <dbReference type="Rhea" id="RHEA:53904"/>
        <dbReference type="Rhea" id="RHEA-COMP:13703"/>
        <dbReference type="Rhea" id="RHEA-COMP:13704"/>
        <dbReference type="ChEBI" id="CHEBI:15378"/>
        <dbReference type="ChEBI" id="CHEBI:30013"/>
        <dbReference type="ChEBI" id="CHEBI:30616"/>
        <dbReference type="ChEBI" id="CHEBI:61977"/>
        <dbReference type="ChEBI" id="CHEBI:456216"/>
        <dbReference type="EC" id="2.7.11.26"/>
    </reaction>
</comment>
<evidence type="ECO:0000256" key="3">
    <source>
        <dbReference type="ARBA" id="ARBA00022527"/>
    </source>
</evidence>
<reference evidence="18" key="2">
    <citation type="submission" date="2025-08" db="UniProtKB">
        <authorList>
            <consortium name="Ensembl"/>
        </authorList>
    </citation>
    <scope>IDENTIFICATION</scope>
</reference>
<reference evidence="18" key="1">
    <citation type="submission" date="2020-06" db="EMBL/GenBank/DDBJ databases">
        <authorList>
            <consortium name="Wellcome Sanger Institute Data Sharing"/>
        </authorList>
    </citation>
    <scope>NUCLEOTIDE SEQUENCE [LARGE SCALE GENOMIC DNA]</scope>
</reference>
<dbReference type="PANTHER" id="PTHR24346">
    <property type="entry name" value="MAP/MICROTUBULE AFFINITY-REGULATING KINASE"/>
    <property type="match status" value="1"/>
</dbReference>
<evidence type="ECO:0000256" key="6">
    <source>
        <dbReference type="ARBA" id="ARBA00022741"/>
    </source>
</evidence>
<reference evidence="18" key="3">
    <citation type="submission" date="2025-09" db="UniProtKB">
        <authorList>
            <consortium name="Ensembl"/>
        </authorList>
    </citation>
    <scope>IDENTIFICATION</scope>
</reference>
<dbReference type="GO" id="GO:0046872">
    <property type="term" value="F:metal ion binding"/>
    <property type="evidence" value="ECO:0007669"/>
    <property type="project" value="UniProtKB-KW"/>
</dbReference>
<feature type="binding site" evidence="15">
    <location>
        <position position="47"/>
    </location>
    <ligand>
        <name>ATP</name>
        <dbReference type="ChEBI" id="CHEBI:30616"/>
    </ligand>
</feature>
<dbReference type="Ensembl" id="ENSGWIT00000047586.1">
    <property type="protein sequence ID" value="ENSGWIP00000043883.1"/>
    <property type="gene ID" value="ENSGWIG00000021848.1"/>
</dbReference>
<keyword evidence="19" id="KW-1185">Reference proteome</keyword>
<organism evidence="18 19">
    <name type="scientific">Gouania willdenowi</name>
    <name type="common">Blunt-snouted clingfish</name>
    <name type="synonym">Lepadogaster willdenowi</name>
    <dbReference type="NCBI Taxonomy" id="441366"/>
    <lineage>
        <taxon>Eukaryota</taxon>
        <taxon>Metazoa</taxon>
        <taxon>Chordata</taxon>
        <taxon>Craniata</taxon>
        <taxon>Vertebrata</taxon>
        <taxon>Euteleostomi</taxon>
        <taxon>Actinopterygii</taxon>
        <taxon>Neopterygii</taxon>
        <taxon>Teleostei</taxon>
        <taxon>Neoteleostei</taxon>
        <taxon>Acanthomorphata</taxon>
        <taxon>Ovalentaria</taxon>
        <taxon>Blenniimorphae</taxon>
        <taxon>Blenniiformes</taxon>
        <taxon>Gobiesocoidei</taxon>
        <taxon>Gobiesocidae</taxon>
        <taxon>Gobiesocinae</taxon>
        <taxon>Gouania</taxon>
    </lineage>
</organism>
<feature type="compositionally biased region" description="Polar residues" evidence="16">
    <location>
        <begin position="385"/>
        <end position="398"/>
    </location>
</feature>
<evidence type="ECO:0000256" key="12">
    <source>
        <dbReference type="ARBA" id="ARBA00048291"/>
    </source>
</evidence>
<dbReference type="InterPro" id="IPR000719">
    <property type="entry name" value="Prot_kinase_dom"/>
</dbReference>
<sequence length="732" mass="81834">MSSKELTGGQSNQYVGPYRLEKTLGKGQTGLVKLGVHCITGQKVAIKIVNREKLSESVLMKVEREIAILKLIEHPHVLKLHDVYENNKYLYLVLEHVSGGELFDYLVKKGRLTPKEARKFFRQIISALDFCHNHSICHRDLKPENLLLDEKNNIRIADFGMASLQPVLVFQGEKYDGRRADVWSCGVILFALLVGALPFDHDNLRQLLEKVKSGVFHMPHFIPPDCQSLLKGMIEVNPDKRLTLEVIQKHAWYQSGRNEPCPEQPPPRRVCVKRIVSLTELDPDVLESMYSLGCFRDRVKLTQDLTSEEENQEKMIYYLLLDRKERYPSCEDENLPPRNDADPPRKRVDSPMLTRHGRCRPERKSLEVLSVTDQGSPTPPRRALDTNSHSQRYETITPEQCVVSAKITSSSKDPKAGAATTPRQARPTPDPKTQTLPSKGPTERPQLHSMKSLPLQTPRSPSPSPSPILSPTPPDGTGGASLTPPPSPGGSGGMAASSSGHWRTRLNSFKNNLLGSPRFHRRKLQVPTSEDMSSLTPESSPELAKRSWFGNFISLEKEEQIFVMIQDKPLSSIKADIVHAFLSIPSLSHSVVSQNSFRAEYKSSGGPSVFQKPVKFQVDIAFSEGERERERERAEKEGRKEMGIYSVTFTLIAGPSRRFKRVVETIQAQLLSTHDQPSVQALAGKSHTNTQPPKAEPERAVDGNSGSIIQRRGSGKDKTRLLSSPNGTQAHP</sequence>
<dbReference type="PROSITE" id="PS00108">
    <property type="entry name" value="PROTEIN_KINASE_ST"/>
    <property type="match status" value="1"/>
</dbReference>
<evidence type="ECO:0000256" key="16">
    <source>
        <dbReference type="SAM" id="MobiDB-lite"/>
    </source>
</evidence>
<dbReference type="PANTHER" id="PTHR24346:SF36">
    <property type="entry name" value="SERINE_THREONINE-PROTEIN KINASE BRSK1 ISOFORM X1-RELATED"/>
    <property type="match status" value="1"/>
</dbReference>
<evidence type="ECO:0000256" key="4">
    <source>
        <dbReference type="ARBA" id="ARBA00022679"/>
    </source>
</evidence>
<comment type="catalytic activity">
    <reaction evidence="12">
        <text>L-seryl-[tau protein] + ATP = O-phospho-L-seryl-[tau protein] + ADP + H(+)</text>
        <dbReference type="Rhea" id="RHEA:12801"/>
        <dbReference type="Rhea" id="RHEA-COMP:13701"/>
        <dbReference type="Rhea" id="RHEA-COMP:13702"/>
        <dbReference type="ChEBI" id="CHEBI:15378"/>
        <dbReference type="ChEBI" id="CHEBI:29999"/>
        <dbReference type="ChEBI" id="CHEBI:30616"/>
        <dbReference type="ChEBI" id="CHEBI:83421"/>
        <dbReference type="ChEBI" id="CHEBI:456216"/>
        <dbReference type="EC" id="2.7.11.26"/>
    </reaction>
</comment>
<keyword evidence="10" id="KW-0524">Neurogenesis</keyword>
<dbReference type="SUPFAM" id="SSF56112">
    <property type="entry name" value="Protein kinase-like (PK-like)"/>
    <property type="match status" value="1"/>
</dbReference>
<dbReference type="GO" id="GO:0035556">
    <property type="term" value="P:intracellular signal transduction"/>
    <property type="evidence" value="ECO:0007669"/>
    <property type="project" value="TreeGrafter"/>
</dbReference>
<keyword evidence="4" id="KW-0808">Transferase</keyword>
<dbReference type="InterPro" id="IPR011009">
    <property type="entry name" value="Kinase-like_dom_sf"/>
</dbReference>
<dbReference type="Gene3D" id="1.10.510.10">
    <property type="entry name" value="Transferase(Phosphotransferase) domain 1"/>
    <property type="match status" value="1"/>
</dbReference>
<dbReference type="PROSITE" id="PS50011">
    <property type="entry name" value="PROTEIN_KINASE_DOM"/>
    <property type="match status" value="1"/>
</dbReference>
<proteinExistence type="inferred from homology"/>
<evidence type="ECO:0000313" key="19">
    <source>
        <dbReference type="Proteomes" id="UP000694680"/>
    </source>
</evidence>
<keyword evidence="7" id="KW-0418">Kinase</keyword>
<evidence type="ECO:0000256" key="15">
    <source>
        <dbReference type="PROSITE-ProRule" id="PRU10141"/>
    </source>
</evidence>
<dbReference type="CDD" id="cd14081">
    <property type="entry name" value="STKc_BRSK1_2"/>
    <property type="match status" value="1"/>
</dbReference>
<gene>
    <name evidence="18" type="primary">brsk1b</name>
</gene>
<dbReference type="InterPro" id="IPR017441">
    <property type="entry name" value="Protein_kinase_ATP_BS"/>
</dbReference>
<comment type="cofactor">
    <cofactor evidence="1">
        <name>Mg(2+)</name>
        <dbReference type="ChEBI" id="CHEBI:18420"/>
    </cofactor>
</comment>
<dbReference type="Pfam" id="PF21122">
    <property type="entry name" value="KA1_BRSK"/>
    <property type="match status" value="1"/>
</dbReference>
<feature type="compositionally biased region" description="Basic and acidic residues" evidence="16">
    <location>
        <begin position="339"/>
        <end position="349"/>
    </location>
</feature>
<comment type="catalytic activity">
    <reaction evidence="13">
        <text>L-seryl-[protein] + ATP = O-phospho-L-seryl-[protein] + ADP + H(+)</text>
        <dbReference type="Rhea" id="RHEA:17989"/>
        <dbReference type="Rhea" id="RHEA-COMP:9863"/>
        <dbReference type="Rhea" id="RHEA-COMP:11604"/>
        <dbReference type="ChEBI" id="CHEBI:15378"/>
        <dbReference type="ChEBI" id="CHEBI:29999"/>
        <dbReference type="ChEBI" id="CHEBI:30616"/>
        <dbReference type="ChEBI" id="CHEBI:83421"/>
        <dbReference type="ChEBI" id="CHEBI:456216"/>
        <dbReference type="EC" id="2.7.11.1"/>
    </reaction>
</comment>
<evidence type="ECO:0000256" key="14">
    <source>
        <dbReference type="ARBA" id="ARBA00048878"/>
    </source>
</evidence>
<dbReference type="GO" id="GO:0007399">
    <property type="term" value="P:nervous system development"/>
    <property type="evidence" value="ECO:0007669"/>
    <property type="project" value="UniProtKB-KW"/>
</dbReference>
<dbReference type="CDD" id="cd14340">
    <property type="entry name" value="UBA_BRSK"/>
    <property type="match status" value="1"/>
</dbReference>
<feature type="region of interest" description="Disordered" evidence="16">
    <location>
        <begin position="683"/>
        <end position="732"/>
    </location>
</feature>
<feature type="domain" description="Protein kinase" evidence="17">
    <location>
        <begin position="18"/>
        <end position="253"/>
    </location>
</feature>
<dbReference type="GO" id="GO:0050321">
    <property type="term" value="F:tau-protein kinase activity"/>
    <property type="evidence" value="ECO:0007669"/>
    <property type="project" value="UniProtKB-EC"/>
</dbReference>
<comment type="similarity">
    <text evidence="2">Belongs to the protein kinase superfamily. CAMK Ser/Thr protein kinase family. SNF1 subfamily.</text>
</comment>
<keyword evidence="5" id="KW-0479">Metal-binding</keyword>
<accession>A0A8C5HH47</accession>
<evidence type="ECO:0000256" key="2">
    <source>
        <dbReference type="ARBA" id="ARBA00006234"/>
    </source>
</evidence>
<evidence type="ECO:0000256" key="1">
    <source>
        <dbReference type="ARBA" id="ARBA00001946"/>
    </source>
</evidence>
<evidence type="ECO:0000313" key="18">
    <source>
        <dbReference type="Ensembl" id="ENSGWIP00000043883.1"/>
    </source>
</evidence>
<feature type="compositionally biased region" description="Pro residues" evidence="16">
    <location>
        <begin position="460"/>
        <end position="474"/>
    </location>
</feature>
<dbReference type="AlphaFoldDB" id="A0A8C5HH47"/>
<evidence type="ECO:0000256" key="13">
    <source>
        <dbReference type="ARBA" id="ARBA00048679"/>
    </source>
</evidence>
<evidence type="ECO:0000256" key="9">
    <source>
        <dbReference type="ARBA" id="ARBA00022842"/>
    </source>
</evidence>
<dbReference type="Pfam" id="PF00069">
    <property type="entry name" value="Pkinase"/>
    <property type="match status" value="1"/>
</dbReference>
<evidence type="ECO:0000259" key="17">
    <source>
        <dbReference type="PROSITE" id="PS50011"/>
    </source>
</evidence>
<evidence type="ECO:0000256" key="10">
    <source>
        <dbReference type="ARBA" id="ARBA00022902"/>
    </source>
</evidence>
<feature type="region of interest" description="Disordered" evidence="16">
    <location>
        <begin position="329"/>
        <end position="500"/>
    </location>
</feature>
<dbReference type="GO" id="GO:0005524">
    <property type="term" value="F:ATP binding"/>
    <property type="evidence" value="ECO:0007669"/>
    <property type="project" value="UniProtKB-UniRule"/>
</dbReference>
<dbReference type="Proteomes" id="UP000694680">
    <property type="component" value="Chromosome 8"/>
</dbReference>
<dbReference type="Pfam" id="PF21115">
    <property type="entry name" value="UBA_BRSK"/>
    <property type="match status" value="1"/>
</dbReference>
<keyword evidence="9" id="KW-0460">Magnesium</keyword>
<dbReference type="InterPro" id="IPR048622">
    <property type="entry name" value="BRSK1_2-like_UBA"/>
</dbReference>
<feature type="compositionally biased region" description="Polar residues" evidence="16">
    <location>
        <begin position="721"/>
        <end position="732"/>
    </location>
</feature>
<name>A0A8C5HH47_GOUWI</name>
<dbReference type="FunFam" id="1.10.510.10:FF:000064">
    <property type="entry name" value="BR serine/threonine-protein kinase 2"/>
    <property type="match status" value="1"/>
</dbReference>
<dbReference type="FunFam" id="3.30.200.20:FF:000003">
    <property type="entry name" value="Non-specific serine/threonine protein kinase"/>
    <property type="match status" value="1"/>
</dbReference>
<dbReference type="PROSITE" id="PS00107">
    <property type="entry name" value="PROTEIN_KINASE_ATP"/>
    <property type="match status" value="1"/>
</dbReference>
<evidence type="ECO:0000256" key="8">
    <source>
        <dbReference type="ARBA" id="ARBA00022840"/>
    </source>
</evidence>
<keyword evidence="8 15" id="KW-0067">ATP-binding</keyword>
<dbReference type="SMART" id="SM00220">
    <property type="entry name" value="S_TKc"/>
    <property type="match status" value="1"/>
</dbReference>
<keyword evidence="6 15" id="KW-0547">Nucleotide-binding</keyword>
<evidence type="ECO:0000256" key="5">
    <source>
        <dbReference type="ARBA" id="ARBA00022723"/>
    </source>
</evidence>